<dbReference type="GO" id="GO:0031177">
    <property type="term" value="F:phosphopantetheine binding"/>
    <property type="evidence" value="ECO:0007669"/>
    <property type="project" value="InterPro"/>
</dbReference>
<evidence type="ECO:0000259" key="10">
    <source>
        <dbReference type="PROSITE" id="PS50075"/>
    </source>
</evidence>
<dbReference type="FunFam" id="3.30.559.30:FF:000014">
    <property type="entry name" value="Nonribosomal siderophore peptide synthase SidC"/>
    <property type="match status" value="1"/>
</dbReference>
<keyword evidence="6" id="KW-0843">Virulence</keyword>
<dbReference type="Pfam" id="PF00668">
    <property type="entry name" value="Condensation"/>
    <property type="match status" value="5"/>
</dbReference>
<dbReference type="RefSeq" id="XP_035339956.1">
    <property type="nucleotide sequence ID" value="XM_035484063.1"/>
</dbReference>
<dbReference type="Gene3D" id="3.30.300.30">
    <property type="match status" value="3"/>
</dbReference>
<evidence type="ECO:0000256" key="3">
    <source>
        <dbReference type="ARBA" id="ARBA00022553"/>
    </source>
</evidence>
<dbReference type="CDD" id="cd05918">
    <property type="entry name" value="A_NRPS_SidN3_like"/>
    <property type="match status" value="3"/>
</dbReference>
<dbReference type="GO" id="GO:0016874">
    <property type="term" value="F:ligase activity"/>
    <property type="evidence" value="ECO:0007669"/>
    <property type="project" value="UniProtKB-KW"/>
</dbReference>
<comment type="pathway">
    <text evidence="1">Siderophore biosynthesis.</text>
</comment>
<dbReference type="GeneID" id="55988370"/>
<dbReference type="PANTHER" id="PTHR45527">
    <property type="entry name" value="NONRIBOSOMAL PEPTIDE SYNTHETASE"/>
    <property type="match status" value="1"/>
</dbReference>
<dbReference type="SUPFAM" id="SSF56801">
    <property type="entry name" value="Acetyl-CoA synthetase-like"/>
    <property type="match status" value="3"/>
</dbReference>
<dbReference type="SMART" id="SM00823">
    <property type="entry name" value="PKS_PP"/>
    <property type="match status" value="4"/>
</dbReference>
<dbReference type="Pfam" id="PF00501">
    <property type="entry name" value="AMP-binding"/>
    <property type="match status" value="3"/>
</dbReference>
<evidence type="ECO:0000256" key="9">
    <source>
        <dbReference type="ARBA" id="ARBA00078302"/>
    </source>
</evidence>
<dbReference type="SUPFAM" id="SSF47336">
    <property type="entry name" value="ACP-like"/>
    <property type="match status" value="5"/>
</dbReference>
<dbReference type="Pfam" id="PF13193">
    <property type="entry name" value="AMP-binding_C"/>
    <property type="match status" value="1"/>
</dbReference>
<feature type="domain" description="Carrier" evidence="10">
    <location>
        <begin position="4154"/>
        <end position="4227"/>
    </location>
</feature>
<evidence type="ECO:0000256" key="6">
    <source>
        <dbReference type="ARBA" id="ARBA00023026"/>
    </source>
</evidence>
<evidence type="ECO:0000313" key="12">
    <source>
        <dbReference type="Proteomes" id="UP000509510"/>
    </source>
</evidence>
<evidence type="ECO:0000313" key="11">
    <source>
        <dbReference type="EMBL" id="QKX53777.1"/>
    </source>
</evidence>
<dbReference type="FunFam" id="3.30.559.30:FF:000015">
    <property type="entry name" value="Nonribosomal siderophore peptide synthase SidC"/>
    <property type="match status" value="1"/>
</dbReference>
<dbReference type="GO" id="GO:0010106">
    <property type="term" value="P:cellular response to iron ion starvation"/>
    <property type="evidence" value="ECO:0007669"/>
    <property type="project" value="UniProtKB-ARBA"/>
</dbReference>
<dbReference type="PROSITE" id="PS50075">
    <property type="entry name" value="CARRIER"/>
    <property type="match status" value="5"/>
</dbReference>
<dbReference type="InterPro" id="IPR023213">
    <property type="entry name" value="CAT-like_dom_sf"/>
</dbReference>
<keyword evidence="12" id="KW-1185">Reference proteome</keyword>
<accession>A0A7H8QIF1</accession>
<comment type="similarity">
    <text evidence="7">Belongs to the NRP synthetase family.</text>
</comment>
<gene>
    <name evidence="11" type="ORF">TRUGW13939_00857</name>
</gene>
<dbReference type="InterPro" id="IPR045851">
    <property type="entry name" value="AMP-bd_C_sf"/>
</dbReference>
<reference evidence="12" key="1">
    <citation type="submission" date="2020-06" db="EMBL/GenBank/DDBJ databases">
        <title>A chromosome-scale genome assembly of Talaromyces rugulosus W13939.</title>
        <authorList>
            <person name="Wang B."/>
            <person name="Guo L."/>
            <person name="Ye K."/>
            <person name="Wang L."/>
        </authorList>
    </citation>
    <scope>NUCLEOTIDE SEQUENCE [LARGE SCALE GENOMIC DNA]</scope>
    <source>
        <strain evidence="12">W13939</strain>
    </source>
</reference>
<dbReference type="CDD" id="cd19542">
    <property type="entry name" value="CT_NRPS-like"/>
    <property type="match status" value="2"/>
</dbReference>
<dbReference type="GO" id="GO:0043041">
    <property type="term" value="P:amino acid activation for nonribosomal peptide biosynthetic process"/>
    <property type="evidence" value="ECO:0007669"/>
    <property type="project" value="TreeGrafter"/>
</dbReference>
<feature type="domain" description="Carrier" evidence="10">
    <location>
        <begin position="3047"/>
        <end position="3123"/>
    </location>
</feature>
<dbReference type="GO" id="GO:0031169">
    <property type="term" value="P:ferrichrome biosynthetic process"/>
    <property type="evidence" value="ECO:0007669"/>
    <property type="project" value="UniProtKB-ARBA"/>
</dbReference>
<feature type="domain" description="Carrier" evidence="10">
    <location>
        <begin position="3595"/>
        <end position="3668"/>
    </location>
</feature>
<evidence type="ECO:0000256" key="7">
    <source>
        <dbReference type="ARBA" id="ARBA00029454"/>
    </source>
</evidence>
<name>A0A7H8QIF1_TALRU</name>
<protein>
    <recommendedName>
        <fullName evidence="8">Nonribosomal peptide synthetase sidC</fullName>
    </recommendedName>
    <alternativeName>
        <fullName evidence="9">Siderophore peptide synthetase C</fullName>
    </alternativeName>
</protein>
<keyword evidence="4" id="KW-0436">Ligase</keyword>
<organism evidence="11 12">
    <name type="scientific">Talaromyces rugulosus</name>
    <name type="common">Penicillium rugulosum</name>
    <dbReference type="NCBI Taxonomy" id="121627"/>
    <lineage>
        <taxon>Eukaryota</taxon>
        <taxon>Fungi</taxon>
        <taxon>Dikarya</taxon>
        <taxon>Ascomycota</taxon>
        <taxon>Pezizomycotina</taxon>
        <taxon>Eurotiomycetes</taxon>
        <taxon>Eurotiomycetidae</taxon>
        <taxon>Eurotiales</taxon>
        <taxon>Trichocomaceae</taxon>
        <taxon>Talaromyces</taxon>
        <taxon>Talaromyces sect. Islandici</taxon>
    </lineage>
</organism>
<dbReference type="InterPro" id="IPR042099">
    <property type="entry name" value="ANL_N_sf"/>
</dbReference>
<dbReference type="InterPro" id="IPR009081">
    <property type="entry name" value="PP-bd_ACP"/>
</dbReference>
<sequence length="4716" mass="519510">MHEVSTMPPIDAASKLSPLPVTKLPALDVVDQYVVGRKCAPRGRSDAIELQCSSDKSLATEIIQGYADFIARFTGLEEVAFVVARGSLPSGESQSSRTIVHATQAASRHSSDKDGTPLCSWREIDSPVYRKEDIQFVLDIDWETRSNELDCETDDCFTLNVRPGGTADRLEISLLYPQTLIPHLAVSQLLNVVASYISACQNRTGIDSSNIPESSILNFPSLAKPPARNTNLNDGPFLLHAAFEDWAARKPHAPALDFISAFDQLGTAAQHHTLSYGALNTAATNLAIHLQSLISPKKGPQIIPVYMSTSPELYISYLAILKAGFAFSPIPLDAPADRTREILTELQSSVILTIEDKLPSGSWCPEGLCTDLVNVTQVSRWKELSNQNEQPLVEEARLSTFHSPGIEDTELAYLMFTSGSTGKPKGVQISHLAAACSIESHLSQIPLPRGNLRWFQFAAPTFDPSLMEIFVTLRSGGTLCSASRDLILTDLEGIINEIQANIMMATPSLAALLRPFKLKTLKYLWTMGEKLNRTVINNFGSDGVAGETSTSNFTLVNAYGPTEGAINCTYLAHIKHNVRGSIIGEPLSTCSMFILDPNSHAPKPIFAGCAGELAIGGPQVSKGYMNRPTETAKAFVDSAEFGRLYRTGDMARIVWDESGRQLIEFLGRISSDQVKLSGRRVELGEIESVLATVSGVSEVVCVVSQREAGRSGSEQVVACLALAERCENDKPDIVGNCSSTSSRHLSSYMCPSAYLFLSHLPRLSSGKIDRQAINAILQKEGTELGLYYPETDVPASDQSEWDVADDSVRALVIQALADVVEDDTSRIMPETSLYALGLDSLRAMRLLQKLRDHSIHGLDVGDVLRAQNLKTLVSRCAEAARSRKSVPNTDSLVNLHHSLESFSGKNLSTCADRLGIREEQIHKVLPTTATQSGMLASFLRSSSETENSAPAYIYHSVIPVSTGMDLDRLKKSWDTVIQSYDAFRTVFCWLDDDMSPFAQCILTSDAFSEPRWNTYSVVQGETSEENTVQLALDNAEQNINIEKNPWQMSSVTSDHKSSLILSMFHGIFDGGSLQLLLEDVFAIYEDRPLSSRTSLEHIVTHHFQAEHSSTTKFWETHLEGYSPVQFPALTANRPSSSPKTDAIEIPSAIGYNDLKSASKLMGVTTLSVLQAAWGSILLAYSGTRDQDVVMGSVVSGRLDVESEICIGPTFTTVPIRIPLAKIPKTGEIPDSLSVARYLTLLNAETLSYLQPQLGSVVTAEGRLPYDTLLAFQDFNGGSNSSQDFWPYIDHPPMTNDFAVMVEVWPSHDSSLILRATFKDTVMDQSTAKIMLSQMSNIIASIVNRPQENFLHTPCIDDAALKSALVPAELYHSEIPDDVYIHSQFEAHARSNPDDIALLYRADVLDETSPTNISWTYHELDSRSQSLANYLISEHGPLAGSVIPMCIEKSPALYVALLGILKAGGAWCPVDVFSPPQRRRDLIARTGAKVLLTSSIDSVQHDTSVPDGVQLIDVFRFTTKSHSVHIEGNDIVDAPFAKSTDLAYLIWTSGTTGAPKGVPITHSAGVTSIKSLLKEIPKSINGSVRCLQFSQYTFDVSIQDIFYTWSCGGVLISAPREVMLGSFAQLANVTNATHAHLTPAFAAGVQRSACKTLEVVTMIGEKLSQPVADDWGRDMRAFNTYGPAEVTIVSTVREFGNQHKTVKSANIGWPLGSVSAFILSNDKLLMKNAVGELALGGPQLSPGYLNQEEVTNAKYRWNDEASQILYHTGDLVRMLSDGSMEFIDRFDDLVKLGGIRVELSEISYTLGNSHPLVESVETAVMNRPDRPVKVVVSFLSAPGAASNTEQNQNILLNETAIGVARSAKERASANLPAHMIPSVYLVVPSIPRTQSAKTDRRALQNIYAKFDINHWEESLKQIDDEAPQMDILNSNSPETRTVISIISSLTNVSESSITGPSRLGSLGIDSIRAIRLASRLNEAGHQLSVVSVLHCQTVHDLLALVDYSSKKLESNGLYDLETFNHQWYSVTAAAVSDDFLVAPATPIQEALLSETMGTSSMYWSNHFFELEPSVDIARLKQAWHNVCLKNEALRTGFIPLAEIQEQVPGQSENFSMLQIIYNEAQLDWESVRCTGNDYRALLQERLNAIMTTHQDSYFRRAPWAVTVFDNNADRVMVLTIHHSIHDGSSLEFIRDDVRHAYSSNAPSRPQLQDGLSVILSTEEKRNETESFWKAELKEYADLEFPLWPNLTGKRARSGTTEPQRKFMSESIFLADSTSTLRSKAADLGVSSIASIIRVAWGIVSLSYFGTPAAVFAETLSDRVLDADIDKTIGPFISVIPVPFHPKGTVREVFVEQNRLSLNSWKYRHVHAREVRRMLRRPRSEPLYPGIFTFHSTSEKPSNPNPHIWTEKEDELGLNVEHPLALNAYEESDGSLVLEASSLATVMSPEQLKLFVGQIECLIGIMLEHPDALVTELSRFMSSGLLSVSKPQVSREEKETVTLSPTHLFETHAAQHPEWTAVEVASSITESHIQKEFITYGELNSKANKVAAYLDSQGFRNRIIAICAGRNIPSYSVTLGIFKSGNAYLPIDEGLPDDRKAFLVEDGNCPIVFTESAFEETFANVPDSCQVVCFDQLAFENTLSSMPSDQKVYPVNPDDTCYILYTSGSTGKPKGVIVTQANFASFMESFSEFVCSAAPDTLKLGGKGRWLAQASRAFDPHLAEMFLPWRFGMATCTGQRTLLMDDLRSTLVQWDITHASFVPSLLDQTNILPHHCPKLKYLSVGGEKISQRVLDTWGSAPGVALINAYGPTEVTIGCTFANVDENTTLRSIGSPLSSCVCHVLLPGTFDYALRGQVGELCFTGSIVAKGYLNRPDAAGFVTDPHGTKMYRTGDIGRMMPDDSIEYLGRGDDQTKIRGQRLELGEVSEVLRRCSQVPIDVVSMIAKHPALARNQLISFVARAESRKMDEGIDLSIVSSDLTTMARDLQDACKSKLPGYMVPEIVLPVTHIPLAAMSGKANTKQLQALFCDIPLPQILAGNHYSGNKALEASSRALTVDEEAVVTEICSTIPIDRSSLKHQTNIFEIGIDSLSAINLSVRLRNIGYNASVAVVMSNPAVEQLARLPKRSEQSFTHISEHELKERLSRLNSEFLSRPPKGIDTTQVTIRPCLPLQEGLVARSINDDSTQLYVNHILLKLNDSIDSTALKSAWQSTADQSDILRTAFSALESEIVQMVFAAEYHRIHWTEQEFTSFEQGMSEIESQRVTISSEIIQNITTTPPVRFRLAKSTQIGNPWILMISIHHSLYDGESFVMLLNDVATRYANGSPPERGSPSTFVEHVYSQNFERSKTHWTRVLSGCQPTLFRNDAFVTEKSAFLNHTLSIALSDIESCSAGLRATVPSFMQAIFALLLADTVNTSDVTYGLVLSGRAASVSGAESVLLPCITTIPSRLNTQDIGTVEETIEYVQRASALSLEYQHTSLRHIQRWVKSETPLFDCLFSFIKTAEPSSHGLWEELNSEMPADYPFAMEVEADSASNKIHIHIGFTPSFGQPSRAEDMVGKMDFVLSKLIARESISLKDFNLSSPTGSRPVQKNWDDNNWSPVEVKIREIVAQVSGLDENDISKGTSFLSLGIDSVTAIQFSRKLRATDISVSSADIMRFSCVGALALHVHQKASETAVDSPEIVNVDVQELKKHALQVPLLSSTDSIETIFKCTPLQSSMITQTLGSDGSVYIHPHVVRLSDFVDTDKLKTALSQIIAANSILRTSFLHVLEPENSWVGAVHTDFPIRWHEITLPVNSDVSTEMMKVLQLNEESAFSVPPLRPVLIHQGNERIFAIIMHHALYDGVSLPFIFDDLILAYQESSLPERHQFADVAHRLLEGQADSCDFWVQKLVGYDVVELPPLQEVQFSETLFLSEFVVELGTPTILEACKAMEVTVQTIALLAYAKVLAKLFGRNDVVFGHVLAGRSLSGVESEHIIGPLFNTVAQRVTLGPKLMSNRETLQYLQQSTTDAQDHQHASLRTVQNSLRQIDGFGAASLFDTLFVFQKSALASGALLEEDKLWAPYVEEEDSNASQVEHKLNIEIDHGDNAVVSRASCKGQFLTHEILDSLLKGFNQAFCDIINYPTRCVLDIPDYFDRIPTLIVSSSSNERVTIDSEAPIHEPTVQRILSEIAGLPVETIQPNTSIFSIGLDSLSAIRIASQCREQGLTAGVADILQGNTLRGISLRIRINSQKHEALQKPLVTDYTDVEESVLIHLGITSDRVENIIPCLSGQMYHLASWLQSGRTLFEPAWSYSCSQRIDEDRMKDTWSELRQRHPILRTCYAAVSSSEALQIVLKTANRDDETFKVVKYSTNLVEAAQTQAKEEALHPSSMATPPVRLRLLKANDRDGVILIIHHASYDAWSMPILVDELAAKYQEKTVESNPDFSSFVQFTVNSLKDVDDTDYWNSVVGSSTSTVIKPSSTTTTDSDTENQQLFVGGWEKVRNLDHLERVCRSSGISLQSLVLLAVSRVLGRLTQTPSPTFGLYQTGRSAAFSGIERLTGPCLNVTPFTARDILEDDNLASTLEKARSIQADLAHRVSYEQSSLREILNLWSSRNGTGSSLFNVWVNLLWTQQHTSSETASNGEDKNLFEPLAIGVPTDFMPQSRFARPDASETSVAGLDTSYLPKENIFIDIGPDSRTNTIGFGVRVEGGLMEESEAERLITDVGEEIEKLVNVLG</sequence>
<evidence type="ECO:0000256" key="4">
    <source>
        <dbReference type="ARBA" id="ARBA00022598"/>
    </source>
</evidence>
<dbReference type="InterPro" id="IPR006162">
    <property type="entry name" value="Ppantetheine_attach_site"/>
</dbReference>
<evidence type="ECO:0000256" key="1">
    <source>
        <dbReference type="ARBA" id="ARBA00004924"/>
    </source>
</evidence>
<keyword evidence="5" id="KW-0677">Repeat</keyword>
<dbReference type="SUPFAM" id="SSF52777">
    <property type="entry name" value="CoA-dependent acyltransferases"/>
    <property type="match status" value="10"/>
</dbReference>
<evidence type="ECO:0000256" key="2">
    <source>
        <dbReference type="ARBA" id="ARBA00022450"/>
    </source>
</evidence>
<dbReference type="InterPro" id="IPR036736">
    <property type="entry name" value="ACP-like_sf"/>
</dbReference>
<keyword evidence="2" id="KW-0596">Phosphopantetheine</keyword>
<dbReference type="FunFam" id="3.30.559.10:FF:000038">
    <property type="entry name" value="Nonribosomal siderophore peptide synthase SidC"/>
    <property type="match status" value="1"/>
</dbReference>
<dbReference type="SMART" id="SM01294">
    <property type="entry name" value="PKS_PP_betabranch"/>
    <property type="match status" value="1"/>
</dbReference>
<dbReference type="Proteomes" id="UP000509510">
    <property type="component" value="Chromosome I"/>
</dbReference>
<dbReference type="Gene3D" id="1.10.1200.10">
    <property type="entry name" value="ACP-like"/>
    <property type="match status" value="5"/>
</dbReference>
<dbReference type="InterPro" id="IPR020806">
    <property type="entry name" value="PKS_PP-bd"/>
</dbReference>
<dbReference type="PROSITE" id="PS00012">
    <property type="entry name" value="PHOSPHOPANTETHEINE"/>
    <property type="match status" value="3"/>
</dbReference>
<dbReference type="Gene3D" id="3.30.559.30">
    <property type="entry name" value="Nonribosomal peptide synthetase, condensation domain"/>
    <property type="match status" value="5"/>
</dbReference>
<dbReference type="FunFam" id="3.30.300.30:FF:000033">
    <property type="entry name" value="Nonribosomal siderophore peptide synthase SidC"/>
    <property type="match status" value="1"/>
</dbReference>
<dbReference type="NCBIfam" id="NF003417">
    <property type="entry name" value="PRK04813.1"/>
    <property type="match status" value="3"/>
</dbReference>
<evidence type="ECO:0000256" key="8">
    <source>
        <dbReference type="ARBA" id="ARBA00067294"/>
    </source>
</evidence>
<dbReference type="Pfam" id="PF00550">
    <property type="entry name" value="PP-binding"/>
    <property type="match status" value="5"/>
</dbReference>
<evidence type="ECO:0000256" key="5">
    <source>
        <dbReference type="ARBA" id="ARBA00022737"/>
    </source>
</evidence>
<dbReference type="InterPro" id="IPR020845">
    <property type="entry name" value="AMP-binding_CS"/>
</dbReference>
<dbReference type="Gene3D" id="3.40.50.12780">
    <property type="entry name" value="N-terminal domain of ligase-like"/>
    <property type="match status" value="3"/>
</dbReference>
<dbReference type="InterPro" id="IPR025110">
    <property type="entry name" value="AMP-bd_C"/>
</dbReference>
<keyword evidence="3" id="KW-0597">Phosphoprotein</keyword>
<dbReference type="InterPro" id="IPR001242">
    <property type="entry name" value="Condensation_dom"/>
</dbReference>
<dbReference type="FunFam" id="3.30.300.30:FF:000015">
    <property type="entry name" value="Nonribosomal peptide synthase SidD"/>
    <property type="match status" value="2"/>
</dbReference>
<dbReference type="GO" id="GO:0005737">
    <property type="term" value="C:cytoplasm"/>
    <property type="evidence" value="ECO:0007669"/>
    <property type="project" value="TreeGrafter"/>
</dbReference>
<dbReference type="FunFam" id="3.40.50.12780:FF:000024">
    <property type="entry name" value="Nonribosomal siderophore peptide synthase SidC"/>
    <property type="match status" value="2"/>
</dbReference>
<dbReference type="InterPro" id="IPR000873">
    <property type="entry name" value="AMP-dep_synth/lig_dom"/>
</dbReference>
<dbReference type="EMBL" id="CP055898">
    <property type="protein sequence ID" value="QKX53777.1"/>
    <property type="molecule type" value="Genomic_DNA"/>
</dbReference>
<dbReference type="PANTHER" id="PTHR45527:SF2">
    <property type="entry name" value="FERRICROCIN SYNTHETASE (NONRIBOSOMAL PEPTIDE SIDEROPHORE SYNTHASE ) (EUROFUNG)"/>
    <property type="match status" value="1"/>
</dbReference>
<feature type="domain" description="Carrier" evidence="10">
    <location>
        <begin position="803"/>
        <end position="880"/>
    </location>
</feature>
<feature type="domain" description="Carrier" evidence="10">
    <location>
        <begin position="1928"/>
        <end position="2004"/>
    </location>
</feature>
<dbReference type="KEGG" id="trg:TRUGW13939_00857"/>
<dbReference type="OrthoDB" id="416786at2759"/>
<dbReference type="Gene3D" id="3.30.559.10">
    <property type="entry name" value="Chloramphenicol acetyltransferase-like domain"/>
    <property type="match status" value="5"/>
</dbReference>
<proteinExistence type="inferred from homology"/>
<dbReference type="PROSITE" id="PS00455">
    <property type="entry name" value="AMP_BINDING"/>
    <property type="match status" value="3"/>
</dbReference>